<evidence type="ECO:0000256" key="3">
    <source>
        <dbReference type="ARBA" id="ARBA00022576"/>
    </source>
</evidence>
<name>A0A7S0SRI1_9STRA</name>
<dbReference type="SUPFAM" id="SSF53383">
    <property type="entry name" value="PLP-dependent transferases"/>
    <property type="match status" value="1"/>
</dbReference>
<dbReference type="PANTHER" id="PTHR11986:SF79">
    <property type="entry name" value="ACETYLORNITHINE AMINOTRANSFERASE, MITOCHONDRIAL"/>
    <property type="match status" value="1"/>
</dbReference>
<reference evidence="7" key="1">
    <citation type="submission" date="2021-01" db="EMBL/GenBank/DDBJ databases">
        <authorList>
            <person name="Corre E."/>
            <person name="Pelletier E."/>
            <person name="Niang G."/>
            <person name="Scheremetjew M."/>
            <person name="Finn R."/>
            <person name="Kale V."/>
            <person name="Holt S."/>
            <person name="Cochrane G."/>
            <person name="Meng A."/>
            <person name="Brown T."/>
            <person name="Cohen L."/>
        </authorList>
    </citation>
    <scope>NUCLEOTIDE SEQUENCE</scope>
    <source>
        <strain evidence="7">UTEXLB2642</strain>
    </source>
</reference>
<dbReference type="Gene3D" id="3.90.1150.10">
    <property type="entry name" value="Aspartate Aminotransferase, domain 1"/>
    <property type="match status" value="1"/>
</dbReference>
<dbReference type="PROSITE" id="PS00600">
    <property type="entry name" value="AA_TRANSFER_CLASS_3"/>
    <property type="match status" value="1"/>
</dbReference>
<dbReference type="EMBL" id="HBFD01000493">
    <property type="protein sequence ID" value="CAD8713380.1"/>
    <property type="molecule type" value="Transcribed_RNA"/>
</dbReference>
<accession>A0A7S0SRI1</accession>
<evidence type="ECO:0000313" key="7">
    <source>
        <dbReference type="EMBL" id="CAD8713380.1"/>
    </source>
</evidence>
<evidence type="ECO:0000256" key="6">
    <source>
        <dbReference type="RuleBase" id="RU003560"/>
    </source>
</evidence>
<protein>
    <recommendedName>
        <fullName evidence="8">Acetylornithine transaminase</fullName>
    </recommendedName>
</protein>
<evidence type="ECO:0000256" key="1">
    <source>
        <dbReference type="ARBA" id="ARBA00001933"/>
    </source>
</evidence>
<evidence type="ECO:0000256" key="5">
    <source>
        <dbReference type="ARBA" id="ARBA00022898"/>
    </source>
</evidence>
<dbReference type="PIRSF" id="PIRSF000521">
    <property type="entry name" value="Transaminase_4ab_Lys_Orn"/>
    <property type="match status" value="1"/>
</dbReference>
<keyword evidence="4" id="KW-0808">Transferase</keyword>
<dbReference type="AlphaFoldDB" id="A0A7S0SRI1"/>
<evidence type="ECO:0008006" key="8">
    <source>
        <dbReference type="Google" id="ProtNLM"/>
    </source>
</evidence>
<dbReference type="InterPro" id="IPR015424">
    <property type="entry name" value="PyrdxlP-dep_Trfase"/>
</dbReference>
<dbReference type="InterPro" id="IPR015421">
    <property type="entry name" value="PyrdxlP-dep_Trfase_major"/>
</dbReference>
<dbReference type="GO" id="GO:0042802">
    <property type="term" value="F:identical protein binding"/>
    <property type="evidence" value="ECO:0007669"/>
    <property type="project" value="TreeGrafter"/>
</dbReference>
<proteinExistence type="inferred from homology"/>
<dbReference type="GO" id="GO:0030170">
    <property type="term" value="F:pyridoxal phosphate binding"/>
    <property type="evidence" value="ECO:0007669"/>
    <property type="project" value="InterPro"/>
</dbReference>
<evidence type="ECO:0000256" key="4">
    <source>
        <dbReference type="ARBA" id="ARBA00022679"/>
    </source>
</evidence>
<dbReference type="FunFam" id="3.40.640.10:FF:000013">
    <property type="entry name" value="4-aminobutyrate aminotransferase"/>
    <property type="match status" value="1"/>
</dbReference>
<sequence>MPKLDVKIPRRIINESSLLVSGRIIHGVKHAMPDVIVKSSKGSYVYTECGRSLLDFSCGIGVTNLGHSHERVSEAVINSVTNLVHAQQNIFKHRPMVDLVNRLSNLDLSVAASLNSWFLWNSGAEAVEAAVKLARQATGKPNIVAVNLGYHGRTIGTMALTSSSTIYRAGFGPLMGGVHFTPFPYLTHSTNDRSNWLKHPSVDGFAYWGAAPRDVVDREVSNALAAFELLLRTQSSANETAAIIIEPVLGEGGYLPSPPGFLSGLRKICDKNGILLIADEVQTGFGRTGSLFACEWIDDGVSPDILVLAKGLGNGIPISAIGTRNELASRQPPGSMGGTYGGNAVGCAAALAVIDVFEEDNILDNVMTMENELRIGLSRVSSKHPGVIREIRGRGLMIGVEFERLPGFTVGGLASAVASRCHQKGLIILNCGPYDTLRFIPPLTISSKDIQLGVQIFDEAVAEVIRKG</sequence>
<evidence type="ECO:0000256" key="2">
    <source>
        <dbReference type="ARBA" id="ARBA00008954"/>
    </source>
</evidence>
<dbReference type="InterPro" id="IPR050103">
    <property type="entry name" value="Class-III_PLP-dep_AT"/>
</dbReference>
<keyword evidence="3" id="KW-0032">Aminotransferase</keyword>
<dbReference type="Gene3D" id="3.40.640.10">
    <property type="entry name" value="Type I PLP-dependent aspartate aminotransferase-like (Major domain)"/>
    <property type="match status" value="1"/>
</dbReference>
<dbReference type="InterPro" id="IPR005814">
    <property type="entry name" value="Aminotrans_3"/>
</dbReference>
<keyword evidence="5 6" id="KW-0663">Pyridoxal phosphate</keyword>
<comment type="similarity">
    <text evidence="2 6">Belongs to the class-III pyridoxal-phosphate-dependent aminotransferase family.</text>
</comment>
<dbReference type="InterPro" id="IPR049704">
    <property type="entry name" value="Aminotrans_3_PPA_site"/>
</dbReference>
<gene>
    <name evidence="7" type="ORF">CNEB1095_LOCUS321</name>
</gene>
<dbReference type="Pfam" id="PF00202">
    <property type="entry name" value="Aminotran_3"/>
    <property type="match status" value="1"/>
</dbReference>
<organism evidence="7">
    <name type="scientific">Chromulina nebulosa</name>
    <dbReference type="NCBI Taxonomy" id="96789"/>
    <lineage>
        <taxon>Eukaryota</taxon>
        <taxon>Sar</taxon>
        <taxon>Stramenopiles</taxon>
        <taxon>Ochrophyta</taxon>
        <taxon>Chrysophyceae</taxon>
        <taxon>Chromulinales</taxon>
        <taxon>Chromulinaceae</taxon>
        <taxon>Chromulina</taxon>
    </lineage>
</organism>
<comment type="cofactor">
    <cofactor evidence="1">
        <name>pyridoxal 5'-phosphate</name>
        <dbReference type="ChEBI" id="CHEBI:597326"/>
    </cofactor>
</comment>
<dbReference type="PANTHER" id="PTHR11986">
    <property type="entry name" value="AMINOTRANSFERASE CLASS III"/>
    <property type="match status" value="1"/>
</dbReference>
<dbReference type="GO" id="GO:0008483">
    <property type="term" value="F:transaminase activity"/>
    <property type="evidence" value="ECO:0007669"/>
    <property type="project" value="UniProtKB-KW"/>
</dbReference>
<dbReference type="InterPro" id="IPR015422">
    <property type="entry name" value="PyrdxlP-dep_Trfase_small"/>
</dbReference>
<dbReference type="CDD" id="cd00610">
    <property type="entry name" value="OAT_like"/>
    <property type="match status" value="1"/>
</dbReference>